<dbReference type="VEuPathDB" id="VectorBase:PHUM452890"/>
<dbReference type="HOGENOM" id="CLU_510310_0_0_1"/>
<evidence type="ECO:0000313" key="2">
    <source>
        <dbReference type="EnsemblMetazoa" id="PHUM452890-PA"/>
    </source>
</evidence>
<reference evidence="1" key="1">
    <citation type="submission" date="2007-04" db="EMBL/GenBank/DDBJ databases">
        <title>Annotation of Pediculus humanus corporis strain USDA.</title>
        <authorList>
            <person name="Kirkness E."/>
            <person name="Hannick L."/>
            <person name="Hass B."/>
            <person name="Bruggner R."/>
            <person name="Lawson D."/>
            <person name="Bidwell S."/>
            <person name="Joardar V."/>
            <person name="Caler E."/>
            <person name="Walenz B."/>
            <person name="Inman J."/>
            <person name="Schobel S."/>
            <person name="Galinsky K."/>
            <person name="Amedeo P."/>
            <person name="Strausberg R."/>
        </authorList>
    </citation>
    <scope>NUCLEOTIDE SEQUENCE</scope>
    <source>
        <strain evidence="1">USDA</strain>
    </source>
</reference>
<gene>
    <name evidence="2" type="primary">8230499</name>
    <name evidence="1" type="ORF">Phum_PHUM452890</name>
</gene>
<reference evidence="1" key="2">
    <citation type="submission" date="2007-04" db="EMBL/GenBank/DDBJ databases">
        <title>The genome of the human body louse.</title>
        <authorList>
            <consortium name="The Human Body Louse Genome Consortium"/>
            <person name="Kirkness E."/>
            <person name="Walenz B."/>
            <person name="Hass B."/>
            <person name="Bruggner R."/>
            <person name="Strausberg R."/>
        </authorList>
    </citation>
    <scope>NUCLEOTIDE SEQUENCE</scope>
    <source>
        <strain evidence="1">USDA</strain>
    </source>
</reference>
<dbReference type="Proteomes" id="UP000009046">
    <property type="component" value="Unassembled WGS sequence"/>
</dbReference>
<organism>
    <name type="scientific">Pediculus humanus subsp. corporis</name>
    <name type="common">Body louse</name>
    <dbReference type="NCBI Taxonomy" id="121224"/>
    <lineage>
        <taxon>Eukaryota</taxon>
        <taxon>Metazoa</taxon>
        <taxon>Ecdysozoa</taxon>
        <taxon>Arthropoda</taxon>
        <taxon>Hexapoda</taxon>
        <taxon>Insecta</taxon>
        <taxon>Pterygota</taxon>
        <taxon>Neoptera</taxon>
        <taxon>Paraneoptera</taxon>
        <taxon>Psocodea</taxon>
        <taxon>Troctomorpha</taxon>
        <taxon>Phthiraptera</taxon>
        <taxon>Anoplura</taxon>
        <taxon>Pediculidae</taxon>
        <taxon>Pediculus</taxon>
    </lineage>
</organism>
<evidence type="ECO:0000313" key="1">
    <source>
        <dbReference type="EMBL" id="EEB17108.1"/>
    </source>
</evidence>
<name>E0VUQ2_PEDHC</name>
<protein>
    <submittedName>
        <fullName evidence="1 2">Uncharacterized protein</fullName>
    </submittedName>
</protein>
<dbReference type="AlphaFoldDB" id="E0VUQ2"/>
<sequence length="534" mass="62147">MDASSNDLAVSEIDYSELNLRSIQITVQEYIKTLFERIGMETEFVQIALYICNIILNDILESEDILNLSVIQNYFRKIEIASDLCVQLCNAFGQNVDFEFRNLVLNLLNGDKLKEISKNILKYQKLRRQKEKIYAEEVQKLYLPKETLLQEATDNFDNKTEIRDVFIETEPLNLQSYLKSINETENPTFHKTIENLTDNLQREIFDLSDSLNSKLVIADISEPKSASLSNPNSPKNDITRNNIIENQIQNGNFWEARQLLNNFDTLNYRIVRKRKKYTCVDEKTTIPNYAFRALQLNRNIINERIQVFEGPPNILQSMSVTHLMNNSSYRYSFNHSKKSSTFTEHKISFGRRQSFPTRGHLSDINIDKSKINEEIDQNVGQKNVTNNNNISLSILKISQPNIKLFDNEVINVMSPKKMFEGDFQINKDMNSKRNDSPMFYTSEKNPPSKELTSFQHVMSRLEKMWLTIPENESKERSIKQLFSSDDELNVTNYLTLLRTLDKLSIKKKVNLKFVTNDILVAPFTNPSNSKKEDF</sequence>
<dbReference type="EMBL" id="DS235787">
    <property type="protein sequence ID" value="EEB17108.1"/>
    <property type="molecule type" value="Genomic_DNA"/>
</dbReference>
<proteinExistence type="predicted"/>
<evidence type="ECO:0000313" key="3">
    <source>
        <dbReference type="Proteomes" id="UP000009046"/>
    </source>
</evidence>
<dbReference type="CTD" id="8230499"/>
<dbReference type="EMBL" id="AAZO01005514">
    <property type="status" value="NOT_ANNOTATED_CDS"/>
    <property type="molecule type" value="Genomic_DNA"/>
</dbReference>
<dbReference type="InParanoid" id="E0VUQ2"/>
<reference evidence="2" key="3">
    <citation type="submission" date="2021-02" db="UniProtKB">
        <authorList>
            <consortium name="EnsemblMetazoa"/>
        </authorList>
    </citation>
    <scope>IDENTIFICATION</scope>
    <source>
        <strain evidence="2">USDA</strain>
    </source>
</reference>
<dbReference type="EnsemblMetazoa" id="PHUM452890-RA">
    <property type="protein sequence ID" value="PHUM452890-PA"/>
    <property type="gene ID" value="PHUM452890"/>
</dbReference>
<dbReference type="KEGG" id="phu:Phum_PHUM452890"/>
<keyword evidence="3" id="KW-1185">Reference proteome</keyword>
<dbReference type="RefSeq" id="XP_002429846.1">
    <property type="nucleotide sequence ID" value="XM_002429801.1"/>
</dbReference>
<dbReference type="GeneID" id="8230499"/>
<accession>E0VUQ2</accession>